<reference evidence="2 3" key="1">
    <citation type="journal article" date="2018" name="Gigascience">
        <title>Genomes of trombidid mites reveal novel predicted allergens and laterally-transferred genes associated with secondary metabolism.</title>
        <authorList>
            <person name="Dong X."/>
            <person name="Chaisiri K."/>
            <person name="Xia D."/>
            <person name="Armstrong S.D."/>
            <person name="Fang Y."/>
            <person name="Donnelly M.J."/>
            <person name="Kadowaki T."/>
            <person name="McGarry J.W."/>
            <person name="Darby A.C."/>
            <person name="Makepeace B.L."/>
        </authorList>
    </citation>
    <scope>NUCLEOTIDE SEQUENCE [LARGE SCALE GENOMIC DNA]</scope>
    <source>
        <strain evidence="2">UoL-WK</strain>
    </source>
</reference>
<dbReference type="EMBL" id="NCKU01001928">
    <property type="protein sequence ID" value="RWS10895.1"/>
    <property type="molecule type" value="Genomic_DNA"/>
</dbReference>
<gene>
    <name evidence="2" type="ORF">B4U79_18060</name>
</gene>
<dbReference type="STRING" id="1965070.A0A443R6K6"/>
<dbReference type="Proteomes" id="UP000285301">
    <property type="component" value="Unassembled WGS sequence"/>
</dbReference>
<keyword evidence="3" id="KW-1185">Reference proteome</keyword>
<accession>A0A443R6K6</accession>
<protein>
    <submittedName>
        <fullName evidence="2">Uncharacterized protein</fullName>
    </submittedName>
</protein>
<name>A0A443R6K6_9ACAR</name>
<dbReference type="PROSITE" id="PS50194">
    <property type="entry name" value="FILAMIN_REPEAT"/>
    <property type="match status" value="1"/>
</dbReference>
<dbReference type="OrthoDB" id="10012602at2759"/>
<evidence type="ECO:0000313" key="2">
    <source>
        <dbReference type="EMBL" id="RWS10895.1"/>
    </source>
</evidence>
<comment type="caution">
    <text evidence="2">The sequence shown here is derived from an EMBL/GenBank/DDBJ whole genome shotgun (WGS) entry which is preliminary data.</text>
</comment>
<organism evidence="2 3">
    <name type="scientific">Dinothrombium tinctorium</name>
    <dbReference type="NCBI Taxonomy" id="1965070"/>
    <lineage>
        <taxon>Eukaryota</taxon>
        <taxon>Metazoa</taxon>
        <taxon>Ecdysozoa</taxon>
        <taxon>Arthropoda</taxon>
        <taxon>Chelicerata</taxon>
        <taxon>Arachnida</taxon>
        <taxon>Acari</taxon>
        <taxon>Acariformes</taxon>
        <taxon>Trombidiformes</taxon>
        <taxon>Prostigmata</taxon>
        <taxon>Anystina</taxon>
        <taxon>Parasitengona</taxon>
        <taxon>Trombidioidea</taxon>
        <taxon>Trombidiidae</taxon>
        <taxon>Dinothrombium</taxon>
    </lineage>
</organism>
<dbReference type="InterPro" id="IPR013783">
    <property type="entry name" value="Ig-like_fold"/>
</dbReference>
<dbReference type="Gene3D" id="2.60.40.10">
    <property type="entry name" value="Immunoglobulins"/>
    <property type="match status" value="1"/>
</dbReference>
<proteinExistence type="predicted"/>
<dbReference type="InterPro" id="IPR014756">
    <property type="entry name" value="Ig_E-set"/>
</dbReference>
<feature type="repeat" description="Filamin" evidence="1">
    <location>
        <begin position="1"/>
        <end position="58"/>
    </location>
</feature>
<sequence>MKVGIQGMEEDDLRYVTISYVDDHTYEVIYEVTRSGYFIIFVRYGDWNVADSPFICKVTF</sequence>
<evidence type="ECO:0000313" key="3">
    <source>
        <dbReference type="Proteomes" id="UP000285301"/>
    </source>
</evidence>
<dbReference type="InterPro" id="IPR017868">
    <property type="entry name" value="Filamin/ABP280_repeat-like"/>
</dbReference>
<evidence type="ECO:0000256" key="1">
    <source>
        <dbReference type="PROSITE-ProRule" id="PRU00087"/>
    </source>
</evidence>
<dbReference type="SUPFAM" id="SSF81296">
    <property type="entry name" value="E set domains"/>
    <property type="match status" value="1"/>
</dbReference>
<dbReference type="AlphaFoldDB" id="A0A443R6K6"/>